<dbReference type="Pfam" id="PF05426">
    <property type="entry name" value="Alginate_lyase"/>
    <property type="match status" value="1"/>
</dbReference>
<dbReference type="GO" id="GO:0042597">
    <property type="term" value="C:periplasmic space"/>
    <property type="evidence" value="ECO:0007669"/>
    <property type="project" value="InterPro"/>
</dbReference>
<protein>
    <recommendedName>
        <fullName evidence="3">Alginate lyase domain-containing protein</fullName>
    </recommendedName>
</protein>
<dbReference type="AlphaFoldDB" id="A0A4S4N021"/>
<evidence type="ECO:0000313" key="4">
    <source>
        <dbReference type="EMBL" id="THH29020.1"/>
    </source>
</evidence>
<dbReference type="Proteomes" id="UP000308730">
    <property type="component" value="Unassembled WGS sequence"/>
</dbReference>
<dbReference type="GO" id="GO:0016829">
    <property type="term" value="F:lyase activity"/>
    <property type="evidence" value="ECO:0007669"/>
    <property type="project" value="UniProtKB-KW"/>
</dbReference>
<evidence type="ECO:0000256" key="2">
    <source>
        <dbReference type="ARBA" id="ARBA00023239"/>
    </source>
</evidence>
<feature type="non-terminal residue" evidence="4">
    <location>
        <position position="1"/>
    </location>
</feature>
<evidence type="ECO:0000313" key="5">
    <source>
        <dbReference type="Proteomes" id="UP000308730"/>
    </source>
</evidence>
<keyword evidence="1" id="KW-0732">Signal</keyword>
<keyword evidence="5" id="KW-1185">Reference proteome</keyword>
<proteinExistence type="predicted"/>
<feature type="domain" description="Alginate lyase" evidence="3">
    <location>
        <begin position="41"/>
        <end position="332"/>
    </location>
</feature>
<evidence type="ECO:0000256" key="1">
    <source>
        <dbReference type="ARBA" id="ARBA00022729"/>
    </source>
</evidence>
<reference evidence="4 5" key="1">
    <citation type="submission" date="2019-02" db="EMBL/GenBank/DDBJ databases">
        <title>Genome sequencing of the rare red list fungi Antrodiella citrinella (Flaviporus citrinellus).</title>
        <authorList>
            <person name="Buettner E."/>
            <person name="Kellner H."/>
        </authorList>
    </citation>
    <scope>NUCLEOTIDE SEQUENCE [LARGE SCALE GENOMIC DNA]</scope>
    <source>
        <strain evidence="4 5">DSM 108506</strain>
    </source>
</reference>
<dbReference type="InterPro" id="IPR008929">
    <property type="entry name" value="Chondroitin_lyas"/>
</dbReference>
<comment type="caution">
    <text evidence="4">The sequence shown here is derived from an EMBL/GenBank/DDBJ whole genome shotgun (WGS) entry which is preliminary data.</text>
</comment>
<dbReference type="OrthoDB" id="63533at2759"/>
<organism evidence="4 5">
    <name type="scientific">Antrodiella citrinella</name>
    <dbReference type="NCBI Taxonomy" id="2447956"/>
    <lineage>
        <taxon>Eukaryota</taxon>
        <taxon>Fungi</taxon>
        <taxon>Dikarya</taxon>
        <taxon>Basidiomycota</taxon>
        <taxon>Agaricomycotina</taxon>
        <taxon>Agaricomycetes</taxon>
        <taxon>Polyporales</taxon>
        <taxon>Steccherinaceae</taxon>
        <taxon>Antrodiella</taxon>
    </lineage>
</organism>
<name>A0A4S4N021_9APHY</name>
<accession>A0A4S4N021</accession>
<sequence length="436" mass="47597">YDNDFIDPQLILARNFSNVTLLAQQTILAWADETATLGPWSVTNKTIVPPSGDKHDYMSWAPYFWPDCSKVGNTTALTPEEIWTTCPYVDRDGQFNPDVRTSGLNDIGNFGDLSDAVLYNSLAWAINGSSVYSANVARFIDTWFINPDTGMNPNLNYAQMERGPTGQIGTHTGLLDLKSVAKIVPSVLILRDGKAPEWTAALDAGFVNWTNSYLPWLQTAKIAVEEEDSLNNHGSFYFNQLASLQILVGNMSGANQTIQKYFTGIYKGQIATNGDQPFESVRTHPYHYRAYNLAAMITNGRIAEFLAYDAWNLTTKSGATIKDACDFAMAQAPGSEPPDEIYALVNAIGSIYGDPNGTYAKWLFSHSGNYSSDASFLWNQPFADLVTVNTTSSNSTGSSNNKQNGASLGADISMALWAAGSLTSATVMALSLFKFL</sequence>
<gene>
    <name evidence="4" type="ORF">EUX98_g5158</name>
</gene>
<dbReference type="SUPFAM" id="SSF48230">
    <property type="entry name" value="Chondroitin AC/alginate lyase"/>
    <property type="match status" value="1"/>
</dbReference>
<dbReference type="EMBL" id="SGPM01000144">
    <property type="protein sequence ID" value="THH29020.1"/>
    <property type="molecule type" value="Genomic_DNA"/>
</dbReference>
<dbReference type="Gene3D" id="1.50.10.100">
    <property type="entry name" value="Chondroitin AC/alginate lyase"/>
    <property type="match status" value="1"/>
</dbReference>
<dbReference type="InterPro" id="IPR008397">
    <property type="entry name" value="Alginate_lyase_dom"/>
</dbReference>
<evidence type="ECO:0000259" key="3">
    <source>
        <dbReference type="Pfam" id="PF05426"/>
    </source>
</evidence>
<keyword evidence="2" id="KW-0456">Lyase</keyword>